<accession>A0A6P0HPF2</accession>
<sequence>MARSWASVRGDAADAGLVDEQVVENARKEMAGEVRAFRLAEIRRSQHVSQKVLAGEMQVSQARVSNIERGELSRTELGTLQAYVEALGGHLKVVADFGDETLVVRD</sequence>
<organism evidence="2 3">
    <name type="scientific">Nocardioides zeae</name>
    <dbReference type="NCBI Taxonomy" id="1457234"/>
    <lineage>
        <taxon>Bacteria</taxon>
        <taxon>Bacillati</taxon>
        <taxon>Actinomycetota</taxon>
        <taxon>Actinomycetes</taxon>
        <taxon>Propionibacteriales</taxon>
        <taxon>Nocardioidaceae</taxon>
        <taxon>Nocardioides</taxon>
    </lineage>
</organism>
<dbReference type="AlphaFoldDB" id="A0A6P0HPF2"/>
<dbReference type="Pfam" id="PF01381">
    <property type="entry name" value="HTH_3"/>
    <property type="match status" value="1"/>
</dbReference>
<dbReference type="InterPro" id="IPR010982">
    <property type="entry name" value="Lambda_DNA-bd_dom_sf"/>
</dbReference>
<gene>
    <name evidence="2" type="ORF">G3T38_14480</name>
</gene>
<dbReference type="SUPFAM" id="SSF47413">
    <property type="entry name" value="lambda repressor-like DNA-binding domains"/>
    <property type="match status" value="1"/>
</dbReference>
<protein>
    <submittedName>
        <fullName evidence="2">XRE family transcriptional regulator</fullName>
    </submittedName>
</protein>
<reference evidence="2 3" key="1">
    <citation type="journal article" date="2014" name="Int. J. Syst. Evol. Microbiol.">
        <title>Nocardioides zeae sp. nov., isolated from the stem of Zea mays.</title>
        <authorList>
            <person name="Glaeser S.P."/>
            <person name="McInroy J.A."/>
            <person name="Busse H.J."/>
            <person name="Kampfer P."/>
        </authorList>
    </citation>
    <scope>NUCLEOTIDE SEQUENCE [LARGE SCALE GENOMIC DNA]</scope>
    <source>
        <strain evidence="2 3">JCM 30728</strain>
    </source>
</reference>
<name>A0A6P0HPF2_9ACTN</name>
<feature type="domain" description="HTH cro/C1-type" evidence="1">
    <location>
        <begin position="39"/>
        <end position="94"/>
    </location>
</feature>
<dbReference type="PROSITE" id="PS50943">
    <property type="entry name" value="HTH_CROC1"/>
    <property type="match status" value="1"/>
</dbReference>
<dbReference type="RefSeq" id="WP_163773039.1">
    <property type="nucleotide sequence ID" value="NZ_JAAGXA010000010.1"/>
</dbReference>
<dbReference type="InterPro" id="IPR001387">
    <property type="entry name" value="Cro/C1-type_HTH"/>
</dbReference>
<proteinExistence type="predicted"/>
<dbReference type="CDD" id="cd00093">
    <property type="entry name" value="HTH_XRE"/>
    <property type="match status" value="1"/>
</dbReference>
<dbReference type="Proteomes" id="UP000468687">
    <property type="component" value="Unassembled WGS sequence"/>
</dbReference>
<keyword evidence="3" id="KW-1185">Reference proteome</keyword>
<comment type="caution">
    <text evidence="2">The sequence shown here is derived from an EMBL/GenBank/DDBJ whole genome shotgun (WGS) entry which is preliminary data.</text>
</comment>
<dbReference type="SMART" id="SM00530">
    <property type="entry name" value="HTH_XRE"/>
    <property type="match status" value="1"/>
</dbReference>
<evidence type="ECO:0000313" key="2">
    <source>
        <dbReference type="EMBL" id="NEN79485.1"/>
    </source>
</evidence>
<evidence type="ECO:0000259" key="1">
    <source>
        <dbReference type="PROSITE" id="PS50943"/>
    </source>
</evidence>
<evidence type="ECO:0000313" key="3">
    <source>
        <dbReference type="Proteomes" id="UP000468687"/>
    </source>
</evidence>
<dbReference type="Gene3D" id="1.10.260.40">
    <property type="entry name" value="lambda repressor-like DNA-binding domains"/>
    <property type="match status" value="1"/>
</dbReference>
<dbReference type="EMBL" id="JAAGXA010000010">
    <property type="protein sequence ID" value="NEN79485.1"/>
    <property type="molecule type" value="Genomic_DNA"/>
</dbReference>
<dbReference type="GO" id="GO:0003677">
    <property type="term" value="F:DNA binding"/>
    <property type="evidence" value="ECO:0007669"/>
    <property type="project" value="InterPro"/>
</dbReference>